<protein>
    <submittedName>
        <fullName evidence="2">Oxidoreductase ENV9</fullName>
    </submittedName>
</protein>
<evidence type="ECO:0000256" key="1">
    <source>
        <dbReference type="ARBA" id="ARBA00023002"/>
    </source>
</evidence>
<dbReference type="Gene3D" id="3.40.50.720">
    <property type="entry name" value="NAD(P)-binding Rossmann-like Domain"/>
    <property type="match status" value="1"/>
</dbReference>
<sequence length="359" mass="38916">MVHLDAVRACNKALVKRQSITAVFVGGTSGIGEYAARALASTHGTSGRGLRMYIVGRNEAAANTVIAECREACPAGKFYFVPASDLSSLREVDRVCRQIVNAEEASAAGKSASIDLLVMSQAMFAFGGRLGQQETSEGLEQSLSLLYYSRMRFITQLLPLLLASPLSGRVVSVFGPGRDSKLVLDDLPLRNPENFGFGNLGSHAAYMTTFFFEKLATSHPGKLSLSHYFPGIVITPAYKSDGVPAWFKRVFTVARPLFRLLSVPAKECGERVLFHTSPRFPARSSDAEAKSPAKLENIKVALSSDGVLGGGAYRTNWNAEVVPLGKGYKQLDKDEVKEKVWDHTMKAFQEISSGGYFSG</sequence>
<evidence type="ECO:0000313" key="2">
    <source>
        <dbReference type="EMBL" id="KAJ8099520.1"/>
    </source>
</evidence>
<dbReference type="RefSeq" id="XP_056042970.1">
    <property type="nucleotide sequence ID" value="XM_056185461.1"/>
</dbReference>
<dbReference type="PANTHER" id="PTHR47534:SF3">
    <property type="entry name" value="ALCOHOL DEHYDROGENASE-LIKE C-TERMINAL DOMAIN-CONTAINING PROTEIN"/>
    <property type="match status" value="1"/>
</dbReference>
<dbReference type="EMBL" id="JARPMG010000007">
    <property type="protein sequence ID" value="KAJ8099520.1"/>
    <property type="molecule type" value="Genomic_DNA"/>
</dbReference>
<proteinExistence type="predicted"/>
<reference evidence="2" key="1">
    <citation type="submission" date="2023-03" db="EMBL/GenBank/DDBJ databases">
        <title>Near-Complete genome sequence of Lipomyces tetrasporous NRRL Y-64009, an oleaginous yeast capable of growing on lignocellulosic hydrolysates.</title>
        <authorList>
            <consortium name="Lawrence Berkeley National Laboratory"/>
            <person name="Jagtap S.S."/>
            <person name="Liu J.-J."/>
            <person name="Walukiewicz H.E."/>
            <person name="Pangilinan J."/>
            <person name="Lipzen A."/>
            <person name="Ahrendt S."/>
            <person name="Koriabine M."/>
            <person name="Cobaugh K."/>
            <person name="Salamov A."/>
            <person name="Yoshinaga Y."/>
            <person name="Ng V."/>
            <person name="Daum C."/>
            <person name="Grigoriev I.V."/>
            <person name="Slininger P.J."/>
            <person name="Dien B.S."/>
            <person name="Jin Y.-S."/>
            <person name="Rao C.V."/>
        </authorList>
    </citation>
    <scope>NUCLEOTIDE SEQUENCE</scope>
    <source>
        <strain evidence="2">NRRL Y-64009</strain>
    </source>
</reference>
<accession>A0AAD7VSY5</accession>
<keyword evidence="1" id="KW-0560">Oxidoreductase</keyword>
<comment type="caution">
    <text evidence="2">The sequence shown here is derived from an EMBL/GenBank/DDBJ whole genome shotgun (WGS) entry which is preliminary data.</text>
</comment>
<dbReference type="GeneID" id="80880627"/>
<dbReference type="Pfam" id="PF00106">
    <property type="entry name" value="adh_short"/>
    <property type="match status" value="1"/>
</dbReference>
<dbReference type="PANTHER" id="PTHR47534">
    <property type="entry name" value="YALI0E05731P"/>
    <property type="match status" value="1"/>
</dbReference>
<dbReference type="AlphaFoldDB" id="A0AAD7VSY5"/>
<dbReference type="InterPro" id="IPR052228">
    <property type="entry name" value="Sec_Metab_Biosynth_Oxidored"/>
</dbReference>
<name>A0AAD7VSY5_9ASCO</name>
<dbReference type="GO" id="GO:0016491">
    <property type="term" value="F:oxidoreductase activity"/>
    <property type="evidence" value="ECO:0007669"/>
    <property type="project" value="UniProtKB-KW"/>
</dbReference>
<dbReference type="InterPro" id="IPR002347">
    <property type="entry name" value="SDR_fam"/>
</dbReference>
<organism evidence="2 3">
    <name type="scientific">Lipomyces tetrasporus</name>
    <dbReference type="NCBI Taxonomy" id="54092"/>
    <lineage>
        <taxon>Eukaryota</taxon>
        <taxon>Fungi</taxon>
        <taxon>Dikarya</taxon>
        <taxon>Ascomycota</taxon>
        <taxon>Saccharomycotina</taxon>
        <taxon>Lipomycetes</taxon>
        <taxon>Lipomycetales</taxon>
        <taxon>Lipomycetaceae</taxon>
        <taxon>Lipomyces</taxon>
    </lineage>
</organism>
<keyword evidence="3" id="KW-1185">Reference proteome</keyword>
<gene>
    <name evidence="2" type="ORF">POJ06DRAFT_212537</name>
</gene>
<dbReference type="InterPro" id="IPR036291">
    <property type="entry name" value="NAD(P)-bd_dom_sf"/>
</dbReference>
<evidence type="ECO:0000313" key="3">
    <source>
        <dbReference type="Proteomes" id="UP001217417"/>
    </source>
</evidence>
<dbReference type="SUPFAM" id="SSF51735">
    <property type="entry name" value="NAD(P)-binding Rossmann-fold domains"/>
    <property type="match status" value="1"/>
</dbReference>
<dbReference type="Proteomes" id="UP001217417">
    <property type="component" value="Unassembled WGS sequence"/>
</dbReference>